<keyword evidence="6" id="KW-0812">Transmembrane</keyword>
<dbReference type="GO" id="GO:0003954">
    <property type="term" value="F:NADH dehydrogenase activity"/>
    <property type="evidence" value="ECO:0007669"/>
    <property type="project" value="InterPro"/>
</dbReference>
<dbReference type="Pfam" id="PF22366">
    <property type="entry name" value="NDH2_C"/>
    <property type="match status" value="1"/>
</dbReference>
<keyword evidence="2" id="KW-0285">Flavoprotein</keyword>
<evidence type="ECO:0000256" key="3">
    <source>
        <dbReference type="ARBA" id="ARBA00022827"/>
    </source>
</evidence>
<dbReference type="PANTHER" id="PTHR43706:SF10">
    <property type="entry name" value="ROTENONE-INSENSITIVE NADH-UBIQUINONE OXIDOREDUCTASE, MITOCHONDRIAL"/>
    <property type="match status" value="1"/>
</dbReference>
<protein>
    <submittedName>
        <fullName evidence="9">FAD/NAD(P)-binding domain-containing protein</fullName>
    </submittedName>
</protein>
<evidence type="ECO:0000313" key="10">
    <source>
        <dbReference type="Proteomes" id="UP000092321"/>
    </source>
</evidence>
<keyword evidence="3" id="KW-0274">FAD</keyword>
<keyword evidence="6" id="KW-1133">Transmembrane helix</keyword>
<dbReference type="InterPro" id="IPR054585">
    <property type="entry name" value="NDH2-like_C"/>
</dbReference>
<dbReference type="SUPFAM" id="SSF51905">
    <property type="entry name" value="FAD/NAD(P)-binding domain"/>
    <property type="match status" value="2"/>
</dbReference>
<dbReference type="AlphaFoldDB" id="A0A1B7T833"/>
<feature type="domain" description="FAD/NAD(P)-binding" evidence="7">
    <location>
        <begin position="48"/>
        <end position="394"/>
    </location>
</feature>
<evidence type="ECO:0000313" key="9">
    <source>
        <dbReference type="EMBL" id="OBA24877.1"/>
    </source>
</evidence>
<keyword evidence="6" id="KW-0472">Membrane</keyword>
<evidence type="ECO:0000256" key="2">
    <source>
        <dbReference type="ARBA" id="ARBA00022630"/>
    </source>
</evidence>
<reference evidence="10" key="1">
    <citation type="journal article" date="2016" name="Proc. Natl. Acad. Sci. U.S.A.">
        <title>Comparative genomics of biotechnologically important yeasts.</title>
        <authorList>
            <person name="Riley R."/>
            <person name="Haridas S."/>
            <person name="Wolfe K.H."/>
            <person name="Lopes M.R."/>
            <person name="Hittinger C.T."/>
            <person name="Goeker M."/>
            <person name="Salamov A.A."/>
            <person name="Wisecaver J.H."/>
            <person name="Long T.M."/>
            <person name="Calvey C.H."/>
            <person name="Aerts A.L."/>
            <person name="Barry K.W."/>
            <person name="Choi C."/>
            <person name="Clum A."/>
            <person name="Coughlan A.Y."/>
            <person name="Deshpande S."/>
            <person name="Douglass A.P."/>
            <person name="Hanson S.J."/>
            <person name="Klenk H.-P."/>
            <person name="LaButti K.M."/>
            <person name="Lapidus A."/>
            <person name="Lindquist E.A."/>
            <person name="Lipzen A.M."/>
            <person name="Meier-Kolthoff J.P."/>
            <person name="Ohm R.A."/>
            <person name="Otillar R.P."/>
            <person name="Pangilinan J.L."/>
            <person name="Peng Y."/>
            <person name="Rokas A."/>
            <person name="Rosa C.A."/>
            <person name="Scheuner C."/>
            <person name="Sibirny A.A."/>
            <person name="Slot J.C."/>
            <person name="Stielow J.B."/>
            <person name="Sun H."/>
            <person name="Kurtzman C.P."/>
            <person name="Blackwell M."/>
            <person name="Grigoriev I.V."/>
            <person name="Jeffries T.W."/>
        </authorList>
    </citation>
    <scope>NUCLEOTIDE SEQUENCE [LARGE SCALE GENOMIC DNA]</scope>
    <source>
        <strain evidence="10">NRRL Y-1626</strain>
    </source>
</reference>
<dbReference type="PANTHER" id="PTHR43706">
    <property type="entry name" value="NADH DEHYDROGENASE"/>
    <property type="match status" value="1"/>
</dbReference>
<organism evidence="9 10">
    <name type="scientific">Hanseniaspora valbyensis NRRL Y-1626</name>
    <dbReference type="NCBI Taxonomy" id="766949"/>
    <lineage>
        <taxon>Eukaryota</taxon>
        <taxon>Fungi</taxon>
        <taxon>Dikarya</taxon>
        <taxon>Ascomycota</taxon>
        <taxon>Saccharomycotina</taxon>
        <taxon>Saccharomycetes</taxon>
        <taxon>Saccharomycodales</taxon>
        <taxon>Saccharomycodaceae</taxon>
        <taxon>Hanseniaspora</taxon>
    </lineage>
</organism>
<dbReference type="GO" id="GO:0005739">
    <property type="term" value="C:mitochondrion"/>
    <property type="evidence" value="ECO:0007669"/>
    <property type="project" value="TreeGrafter"/>
</dbReference>
<dbReference type="EMBL" id="LXPE01000365">
    <property type="protein sequence ID" value="OBA24877.1"/>
    <property type="molecule type" value="Genomic_DNA"/>
</dbReference>
<evidence type="ECO:0000259" key="8">
    <source>
        <dbReference type="Pfam" id="PF22366"/>
    </source>
</evidence>
<sequence length="486" mass="54258">MLSRNLLLNNSKRLNSTASGISSFKTSAKKTTQQPTLSSYVTDNGKKNVVILGSGWGGISFLQHIDESKYNVTLISPRPHFLFTPLLPSAPVGTVDEKSIIEPVVNFAVKKTKGNVSYYEAQATKINYPENTVTIKSFSNVNHLGLSKNSDAIKKNDSAEIKYDYLVSAVGAEPNTFGIPGVQEHGMFLKEIEDSPKIRKQFIENIERANLLQKGDPERKRLLTIVVVGGGPTGVETAGELQDYVDQELKKFLPSLAEEVQIHLIEALPVILNMFESKLTSYAQKVLEQTSIKLHLKTAVSKVEDKQLIAKTKVSDTETKEEIIPYGTLIWATGNKPRAIISDLIKEIPEQANSRRGLLVDEHLKVKGLNNVYAIGDNAVAGFAPTAQVAHQEAEYLSKVFNKQQIDTAKPFKYLHYGALAYLGAEKAIANITYGKKQLYTGGGLLTFYIWRVLYLSMIISWRSRFKVMSDWFKLAFFKRDFFKEL</sequence>
<dbReference type="Gene3D" id="3.50.50.100">
    <property type="match status" value="1"/>
</dbReference>
<keyword evidence="10" id="KW-1185">Reference proteome</keyword>
<dbReference type="PRINTS" id="PR00411">
    <property type="entry name" value="PNDRDTASEI"/>
</dbReference>
<evidence type="ECO:0000256" key="1">
    <source>
        <dbReference type="ARBA" id="ARBA00005272"/>
    </source>
</evidence>
<keyword evidence="5" id="KW-0520">NAD</keyword>
<name>A0A1B7T833_9ASCO</name>
<evidence type="ECO:0000256" key="6">
    <source>
        <dbReference type="SAM" id="Phobius"/>
    </source>
</evidence>
<dbReference type="OrthoDB" id="3244603at2759"/>
<comment type="caution">
    <text evidence="9">The sequence shown here is derived from an EMBL/GenBank/DDBJ whole genome shotgun (WGS) entry which is preliminary data.</text>
</comment>
<dbReference type="InterPro" id="IPR036188">
    <property type="entry name" value="FAD/NAD-bd_sf"/>
</dbReference>
<accession>A0A1B7T833</accession>
<comment type="similarity">
    <text evidence="1">Belongs to the NADH dehydrogenase family.</text>
</comment>
<feature type="transmembrane region" description="Helical" evidence="6">
    <location>
        <begin position="439"/>
        <end position="460"/>
    </location>
</feature>
<proteinExistence type="inferred from homology"/>
<evidence type="ECO:0000256" key="5">
    <source>
        <dbReference type="ARBA" id="ARBA00023027"/>
    </source>
</evidence>
<dbReference type="InterPro" id="IPR045024">
    <property type="entry name" value="NDH-2"/>
</dbReference>
<dbReference type="PRINTS" id="PR00368">
    <property type="entry name" value="FADPNR"/>
</dbReference>
<evidence type="ECO:0000259" key="7">
    <source>
        <dbReference type="Pfam" id="PF07992"/>
    </source>
</evidence>
<gene>
    <name evidence="9" type="ORF">HANVADRAFT_27889</name>
</gene>
<evidence type="ECO:0000256" key="4">
    <source>
        <dbReference type="ARBA" id="ARBA00023002"/>
    </source>
</evidence>
<dbReference type="Proteomes" id="UP000092321">
    <property type="component" value="Unassembled WGS sequence"/>
</dbReference>
<dbReference type="InterPro" id="IPR023753">
    <property type="entry name" value="FAD/NAD-binding_dom"/>
</dbReference>
<feature type="domain" description="External alternative NADH-ubiquinone oxidoreductase-like C-terminal" evidence="8">
    <location>
        <begin position="416"/>
        <end position="481"/>
    </location>
</feature>
<dbReference type="Pfam" id="PF07992">
    <property type="entry name" value="Pyr_redox_2"/>
    <property type="match status" value="1"/>
</dbReference>
<keyword evidence="4" id="KW-0560">Oxidoreductase</keyword>